<dbReference type="KEGG" id="tje:TJEJU_3289"/>
<keyword evidence="1" id="KW-0812">Transmembrane</keyword>
<protein>
    <submittedName>
        <fullName evidence="3">CAAX amino terminal protease family</fullName>
    </submittedName>
</protein>
<feature type="domain" description="CAAX prenyl protease 2/Lysostaphin resistance protein A-like" evidence="2">
    <location>
        <begin position="75"/>
        <end position="172"/>
    </location>
</feature>
<reference evidence="3 4" key="1">
    <citation type="submission" date="2017-07" db="EMBL/GenBank/DDBJ databases">
        <authorList>
            <person name="Sun Z.S."/>
            <person name="Albrecht U."/>
            <person name="Echele G."/>
            <person name="Lee C.C."/>
        </authorList>
    </citation>
    <scope>NUCLEOTIDE SEQUENCE [LARGE SCALE GENOMIC DNA]</scope>
    <source>
        <strain evidence="4">type strain: KCTC 22618</strain>
    </source>
</reference>
<evidence type="ECO:0000313" key="4">
    <source>
        <dbReference type="Proteomes" id="UP000215214"/>
    </source>
</evidence>
<accession>A0A238UEV5</accession>
<gene>
    <name evidence="3" type="ORF">TJEJU_3289</name>
</gene>
<keyword evidence="1" id="KW-1133">Transmembrane helix</keyword>
<feature type="transmembrane region" description="Helical" evidence="1">
    <location>
        <begin position="159"/>
        <end position="181"/>
    </location>
</feature>
<dbReference type="AlphaFoldDB" id="A0A238UEV5"/>
<keyword evidence="3" id="KW-0645">Protease</keyword>
<feature type="transmembrane region" description="Helical" evidence="1">
    <location>
        <begin position="73"/>
        <end position="89"/>
    </location>
</feature>
<evidence type="ECO:0000256" key="1">
    <source>
        <dbReference type="SAM" id="Phobius"/>
    </source>
</evidence>
<feature type="transmembrane region" description="Helical" evidence="1">
    <location>
        <begin position="109"/>
        <end position="128"/>
    </location>
</feature>
<sequence length="183" mass="20566">MIETFKELVAYLKNPVLEEDPNTDLQYRLKKFGHLFIISVVSIGLLTPILALIEASGLINMDNHAVVEMMENLPKIAVFFFAAVFAPLIEEVIFRGPLTIFKEKKSFKFGFYIFAILFGLVHITNYTITTNVLLLLPVLVAPQIILGGYLGFIRIRFGLGWSILLHACYNAFFISLSFAGLST</sequence>
<feature type="transmembrane region" description="Helical" evidence="1">
    <location>
        <begin position="32"/>
        <end position="53"/>
    </location>
</feature>
<keyword evidence="3" id="KW-0378">Hydrolase</keyword>
<dbReference type="Proteomes" id="UP000215214">
    <property type="component" value="Chromosome TJEJU"/>
</dbReference>
<proteinExistence type="predicted"/>
<dbReference type="GO" id="GO:0006508">
    <property type="term" value="P:proteolysis"/>
    <property type="evidence" value="ECO:0007669"/>
    <property type="project" value="UniProtKB-KW"/>
</dbReference>
<dbReference type="InterPro" id="IPR003675">
    <property type="entry name" value="Rce1/LyrA-like_dom"/>
</dbReference>
<name>A0A238UEV5_9FLAO</name>
<dbReference type="Pfam" id="PF02517">
    <property type="entry name" value="Rce1-like"/>
    <property type="match status" value="1"/>
</dbReference>
<dbReference type="GO" id="GO:0004175">
    <property type="term" value="F:endopeptidase activity"/>
    <property type="evidence" value="ECO:0007669"/>
    <property type="project" value="UniProtKB-ARBA"/>
</dbReference>
<evidence type="ECO:0000259" key="2">
    <source>
        <dbReference type="Pfam" id="PF02517"/>
    </source>
</evidence>
<organism evidence="3 4">
    <name type="scientific">Tenacibaculum jejuense</name>
    <dbReference type="NCBI Taxonomy" id="584609"/>
    <lineage>
        <taxon>Bacteria</taxon>
        <taxon>Pseudomonadati</taxon>
        <taxon>Bacteroidota</taxon>
        <taxon>Flavobacteriia</taxon>
        <taxon>Flavobacteriales</taxon>
        <taxon>Flavobacteriaceae</taxon>
        <taxon>Tenacibaculum</taxon>
    </lineage>
</organism>
<feature type="transmembrane region" description="Helical" evidence="1">
    <location>
        <begin position="134"/>
        <end position="152"/>
    </location>
</feature>
<dbReference type="EMBL" id="LT899436">
    <property type="protein sequence ID" value="SNR16940.1"/>
    <property type="molecule type" value="Genomic_DNA"/>
</dbReference>
<dbReference type="RefSeq" id="WP_095073839.1">
    <property type="nucleotide sequence ID" value="NZ_LT899436.1"/>
</dbReference>
<dbReference type="GO" id="GO:0080120">
    <property type="term" value="P:CAAX-box protein maturation"/>
    <property type="evidence" value="ECO:0007669"/>
    <property type="project" value="UniProtKB-ARBA"/>
</dbReference>
<keyword evidence="1" id="KW-0472">Membrane</keyword>
<evidence type="ECO:0000313" key="3">
    <source>
        <dbReference type="EMBL" id="SNR16940.1"/>
    </source>
</evidence>
<dbReference type="OrthoDB" id="847268at2"/>
<keyword evidence="4" id="KW-1185">Reference proteome</keyword>